<sequence>MNERQRIYLTVLFHADQDIEEHRHRMAATGRWDSSPARDWRRIAFNNAYGPVASALRARGVYDSGAGSTLAALRERGLITTETAPGILRDPGLGMAHQSRPCRRPRRHRHPTRAK</sequence>
<dbReference type="EMBL" id="WMBB01000001">
    <property type="protein sequence ID" value="MTE11508.1"/>
    <property type="molecule type" value="Genomic_DNA"/>
</dbReference>
<organism evidence="2 3">
    <name type="scientific">Nocardia aurantiaca</name>
    <dbReference type="NCBI Taxonomy" id="2675850"/>
    <lineage>
        <taxon>Bacteria</taxon>
        <taxon>Bacillati</taxon>
        <taxon>Actinomycetota</taxon>
        <taxon>Actinomycetes</taxon>
        <taxon>Mycobacteriales</taxon>
        <taxon>Nocardiaceae</taxon>
        <taxon>Nocardia</taxon>
    </lineage>
</organism>
<gene>
    <name evidence="2" type="ORF">GLP40_01710</name>
</gene>
<dbReference type="AlphaFoldDB" id="A0A6I3KRR9"/>
<keyword evidence="3" id="KW-1185">Reference proteome</keyword>
<reference evidence="2 3" key="1">
    <citation type="submission" date="2019-11" db="EMBL/GenBank/DDBJ databases">
        <title>Nocardia sp. nov. CT2-14 isolated from soil.</title>
        <authorList>
            <person name="Kanchanasin P."/>
            <person name="Tanasupawat S."/>
            <person name="Yuki M."/>
            <person name="Kudo T."/>
        </authorList>
    </citation>
    <scope>NUCLEOTIDE SEQUENCE [LARGE SCALE GENOMIC DNA]</scope>
    <source>
        <strain evidence="2 3">CT2-14</strain>
    </source>
</reference>
<dbReference type="RefSeq" id="WP_154786013.1">
    <property type="nucleotide sequence ID" value="NZ_WMBB01000001.1"/>
</dbReference>
<evidence type="ECO:0000313" key="3">
    <source>
        <dbReference type="Proteomes" id="UP000432464"/>
    </source>
</evidence>
<protein>
    <submittedName>
        <fullName evidence="2">Uncharacterized protein</fullName>
    </submittedName>
</protein>
<dbReference type="Proteomes" id="UP000432464">
    <property type="component" value="Unassembled WGS sequence"/>
</dbReference>
<evidence type="ECO:0000256" key="1">
    <source>
        <dbReference type="SAM" id="MobiDB-lite"/>
    </source>
</evidence>
<proteinExistence type="predicted"/>
<feature type="compositionally biased region" description="Basic residues" evidence="1">
    <location>
        <begin position="100"/>
        <end position="115"/>
    </location>
</feature>
<name>A0A6I3KRR9_9NOCA</name>
<comment type="caution">
    <text evidence="2">The sequence shown here is derived from an EMBL/GenBank/DDBJ whole genome shotgun (WGS) entry which is preliminary data.</text>
</comment>
<feature type="region of interest" description="Disordered" evidence="1">
    <location>
        <begin position="84"/>
        <end position="115"/>
    </location>
</feature>
<accession>A0A6I3KRR9</accession>
<evidence type="ECO:0000313" key="2">
    <source>
        <dbReference type="EMBL" id="MTE11508.1"/>
    </source>
</evidence>